<reference evidence="3" key="1">
    <citation type="journal article" date="2023" name="Mol. Phylogenet. Evol.">
        <title>Genome-scale phylogeny and comparative genomics of the fungal order Sordariales.</title>
        <authorList>
            <person name="Hensen N."/>
            <person name="Bonometti L."/>
            <person name="Westerberg I."/>
            <person name="Brannstrom I.O."/>
            <person name="Guillou S."/>
            <person name="Cros-Aarteil S."/>
            <person name="Calhoun S."/>
            <person name="Haridas S."/>
            <person name="Kuo A."/>
            <person name="Mondo S."/>
            <person name="Pangilinan J."/>
            <person name="Riley R."/>
            <person name="LaButti K."/>
            <person name="Andreopoulos B."/>
            <person name="Lipzen A."/>
            <person name="Chen C."/>
            <person name="Yan M."/>
            <person name="Daum C."/>
            <person name="Ng V."/>
            <person name="Clum A."/>
            <person name="Steindorff A."/>
            <person name="Ohm R.A."/>
            <person name="Martin F."/>
            <person name="Silar P."/>
            <person name="Natvig D.O."/>
            <person name="Lalanne C."/>
            <person name="Gautier V."/>
            <person name="Ament-Velasquez S.L."/>
            <person name="Kruys A."/>
            <person name="Hutchinson M.I."/>
            <person name="Powell A.J."/>
            <person name="Barry K."/>
            <person name="Miller A.N."/>
            <person name="Grigoriev I.V."/>
            <person name="Debuchy R."/>
            <person name="Gladieux P."/>
            <person name="Hiltunen Thoren M."/>
            <person name="Johannesson H."/>
        </authorList>
    </citation>
    <scope>NUCLEOTIDE SEQUENCE [LARGE SCALE GENOMIC DNA]</scope>
    <source>
        <strain evidence="3">CBS 284.82</strain>
    </source>
</reference>
<evidence type="ECO:0000313" key="2">
    <source>
        <dbReference type="EMBL" id="KAK4038165.1"/>
    </source>
</evidence>
<name>A0AAN6SQ51_9PEZI</name>
<feature type="transmembrane region" description="Helical" evidence="1">
    <location>
        <begin position="58"/>
        <end position="77"/>
    </location>
</feature>
<gene>
    <name evidence="2" type="ORF">C8A01DRAFT_37936</name>
</gene>
<sequence length="91" mass="10060">MADQKPNDPPLVPPTAGPGPGCNPLERRLTSWCCFLSVLLLNALLRIFVWPLVSGSPYLILVVLGTRIAVGVSWIRLYQYLTGEETLDPLR</sequence>
<feature type="transmembrane region" description="Helical" evidence="1">
    <location>
        <begin position="32"/>
        <end position="52"/>
    </location>
</feature>
<accession>A0AAN6SQ51</accession>
<evidence type="ECO:0000256" key="1">
    <source>
        <dbReference type="SAM" id="Phobius"/>
    </source>
</evidence>
<evidence type="ECO:0000313" key="3">
    <source>
        <dbReference type="Proteomes" id="UP001303115"/>
    </source>
</evidence>
<organism evidence="2 3">
    <name type="scientific">Parachaetomium inaequale</name>
    <dbReference type="NCBI Taxonomy" id="2588326"/>
    <lineage>
        <taxon>Eukaryota</taxon>
        <taxon>Fungi</taxon>
        <taxon>Dikarya</taxon>
        <taxon>Ascomycota</taxon>
        <taxon>Pezizomycotina</taxon>
        <taxon>Sordariomycetes</taxon>
        <taxon>Sordariomycetidae</taxon>
        <taxon>Sordariales</taxon>
        <taxon>Chaetomiaceae</taxon>
        <taxon>Parachaetomium</taxon>
    </lineage>
</organism>
<dbReference type="EMBL" id="MU854438">
    <property type="protein sequence ID" value="KAK4038165.1"/>
    <property type="molecule type" value="Genomic_DNA"/>
</dbReference>
<keyword evidence="1" id="KW-0812">Transmembrane</keyword>
<comment type="caution">
    <text evidence="2">The sequence shown here is derived from an EMBL/GenBank/DDBJ whole genome shotgun (WGS) entry which is preliminary data.</text>
</comment>
<dbReference type="AlphaFoldDB" id="A0AAN6SQ51"/>
<keyword evidence="3" id="KW-1185">Reference proteome</keyword>
<proteinExistence type="predicted"/>
<dbReference type="Proteomes" id="UP001303115">
    <property type="component" value="Unassembled WGS sequence"/>
</dbReference>
<keyword evidence="1" id="KW-1133">Transmembrane helix</keyword>
<protein>
    <submittedName>
        <fullName evidence="2">Uncharacterized protein</fullName>
    </submittedName>
</protein>
<keyword evidence="1" id="KW-0472">Membrane</keyword>